<keyword evidence="3" id="KW-0812">Transmembrane</keyword>
<dbReference type="InterPro" id="IPR015915">
    <property type="entry name" value="Kelch-typ_b-propeller"/>
</dbReference>
<proteinExistence type="predicted"/>
<evidence type="ECO:0000313" key="4">
    <source>
        <dbReference type="EMBL" id="CAG8587205.1"/>
    </source>
</evidence>
<keyword evidence="2" id="KW-0677">Repeat</keyword>
<organism evidence="4 5">
    <name type="scientific">Dentiscutata erythropus</name>
    <dbReference type="NCBI Taxonomy" id="1348616"/>
    <lineage>
        <taxon>Eukaryota</taxon>
        <taxon>Fungi</taxon>
        <taxon>Fungi incertae sedis</taxon>
        <taxon>Mucoromycota</taxon>
        <taxon>Glomeromycotina</taxon>
        <taxon>Glomeromycetes</taxon>
        <taxon>Diversisporales</taxon>
        <taxon>Gigasporaceae</taxon>
        <taxon>Dentiscutata</taxon>
    </lineage>
</organism>
<reference evidence="4" key="1">
    <citation type="submission" date="2021-06" db="EMBL/GenBank/DDBJ databases">
        <authorList>
            <person name="Kallberg Y."/>
            <person name="Tangrot J."/>
            <person name="Rosling A."/>
        </authorList>
    </citation>
    <scope>NUCLEOTIDE SEQUENCE</scope>
    <source>
        <strain evidence="4">MA453B</strain>
    </source>
</reference>
<name>A0A9N9C2X0_9GLOM</name>
<keyword evidence="5" id="KW-1185">Reference proteome</keyword>
<dbReference type="Proteomes" id="UP000789405">
    <property type="component" value="Unassembled WGS sequence"/>
</dbReference>
<accession>A0A9N9C2X0</accession>
<dbReference type="AlphaFoldDB" id="A0A9N9C2X0"/>
<evidence type="ECO:0000256" key="1">
    <source>
        <dbReference type="ARBA" id="ARBA00022441"/>
    </source>
</evidence>
<sequence length="334" mass="37172">MPSNFGISVYWPFLGGEKNDIFFFVNSSLDSLNIITFDTRLGIWTTNLSFTGQSNKYYFNLYPWISNNYTGKAYSLQFSVVDIFDIINFIWSNSTKIPLEHSLYDRSATFGSPQVLMPNNKILYFPESLINDNTTTLMASILVYDTITNSWQITNTSGAIPNHRTDYSAVLTSDGRIIIYGGTSKFIAATPSLAVLNTSSYEWSVPSEINHVGPLTSHASIMVKNYMIVAFGTNATNNQSNNCIYKLDISDPLRYKWSLFSNDTNNFALPKVNSTTFPTSSNSQDNSIPSHLFFGIGVGVGIGIIVILSFAGFLLYKKKFKNVSENYIPTPGSA</sequence>
<gene>
    <name evidence="4" type="ORF">DERYTH_LOCUS6984</name>
</gene>
<dbReference type="PANTHER" id="PTHR46093:SF18">
    <property type="entry name" value="FIBRONECTIN TYPE-III DOMAIN-CONTAINING PROTEIN"/>
    <property type="match status" value="1"/>
</dbReference>
<keyword evidence="1" id="KW-0880">Kelch repeat</keyword>
<protein>
    <submittedName>
        <fullName evidence="4">9395_t:CDS:1</fullName>
    </submittedName>
</protein>
<keyword evidence="3" id="KW-1133">Transmembrane helix</keyword>
<feature type="transmembrane region" description="Helical" evidence="3">
    <location>
        <begin position="292"/>
        <end position="316"/>
    </location>
</feature>
<evidence type="ECO:0000256" key="3">
    <source>
        <dbReference type="SAM" id="Phobius"/>
    </source>
</evidence>
<dbReference type="Pfam" id="PF24681">
    <property type="entry name" value="Kelch_KLHDC2_KLHL20_DRC7"/>
    <property type="match status" value="1"/>
</dbReference>
<dbReference type="Gene3D" id="2.120.10.80">
    <property type="entry name" value="Kelch-type beta propeller"/>
    <property type="match status" value="1"/>
</dbReference>
<dbReference type="SUPFAM" id="SSF117281">
    <property type="entry name" value="Kelch motif"/>
    <property type="match status" value="1"/>
</dbReference>
<evidence type="ECO:0000256" key="2">
    <source>
        <dbReference type="ARBA" id="ARBA00022737"/>
    </source>
</evidence>
<dbReference type="OrthoDB" id="2336178at2759"/>
<dbReference type="EMBL" id="CAJVPY010003275">
    <property type="protein sequence ID" value="CAG8587205.1"/>
    <property type="molecule type" value="Genomic_DNA"/>
</dbReference>
<evidence type="ECO:0000313" key="5">
    <source>
        <dbReference type="Proteomes" id="UP000789405"/>
    </source>
</evidence>
<keyword evidence="3" id="KW-0472">Membrane</keyword>
<dbReference type="PANTHER" id="PTHR46093">
    <property type="entry name" value="ACYL-COA-BINDING DOMAIN-CONTAINING PROTEIN 5"/>
    <property type="match status" value="1"/>
</dbReference>
<comment type="caution">
    <text evidence="4">The sequence shown here is derived from an EMBL/GenBank/DDBJ whole genome shotgun (WGS) entry which is preliminary data.</text>
</comment>